<organism evidence="2 3">
    <name type="scientific">Colocasia esculenta</name>
    <name type="common">Wild taro</name>
    <name type="synonym">Arum esculentum</name>
    <dbReference type="NCBI Taxonomy" id="4460"/>
    <lineage>
        <taxon>Eukaryota</taxon>
        <taxon>Viridiplantae</taxon>
        <taxon>Streptophyta</taxon>
        <taxon>Embryophyta</taxon>
        <taxon>Tracheophyta</taxon>
        <taxon>Spermatophyta</taxon>
        <taxon>Magnoliopsida</taxon>
        <taxon>Liliopsida</taxon>
        <taxon>Araceae</taxon>
        <taxon>Aroideae</taxon>
        <taxon>Colocasieae</taxon>
        <taxon>Colocasia</taxon>
    </lineage>
</organism>
<dbReference type="Proteomes" id="UP000652761">
    <property type="component" value="Unassembled WGS sequence"/>
</dbReference>
<protein>
    <recommendedName>
        <fullName evidence="1">RNase H type-1 domain-containing protein</fullName>
    </recommendedName>
</protein>
<dbReference type="InterPro" id="IPR053151">
    <property type="entry name" value="RNase_H-like"/>
</dbReference>
<evidence type="ECO:0000313" key="2">
    <source>
        <dbReference type="EMBL" id="MQM09808.1"/>
    </source>
</evidence>
<dbReference type="GO" id="GO:0003676">
    <property type="term" value="F:nucleic acid binding"/>
    <property type="evidence" value="ECO:0007669"/>
    <property type="project" value="InterPro"/>
</dbReference>
<dbReference type="PANTHER" id="PTHR47723">
    <property type="entry name" value="OS05G0353850 PROTEIN"/>
    <property type="match status" value="1"/>
</dbReference>
<evidence type="ECO:0000313" key="3">
    <source>
        <dbReference type="Proteomes" id="UP000652761"/>
    </source>
</evidence>
<dbReference type="InterPro" id="IPR036397">
    <property type="entry name" value="RNaseH_sf"/>
</dbReference>
<name>A0A843WTI6_COLES</name>
<dbReference type="EMBL" id="NMUH01004477">
    <property type="protein sequence ID" value="MQM09808.1"/>
    <property type="molecule type" value="Genomic_DNA"/>
</dbReference>
<proteinExistence type="predicted"/>
<dbReference type="SUPFAM" id="SSF53098">
    <property type="entry name" value="Ribonuclease H-like"/>
    <property type="match status" value="1"/>
</dbReference>
<keyword evidence="3" id="KW-1185">Reference proteome</keyword>
<dbReference type="CDD" id="cd06222">
    <property type="entry name" value="RNase_H_like"/>
    <property type="match status" value="1"/>
</dbReference>
<dbReference type="AlphaFoldDB" id="A0A843WTI6"/>
<dbReference type="Pfam" id="PF13456">
    <property type="entry name" value="RVT_3"/>
    <property type="match status" value="1"/>
</dbReference>
<dbReference type="PROSITE" id="PS50879">
    <property type="entry name" value="RNASE_H_1"/>
    <property type="match status" value="1"/>
</dbReference>
<dbReference type="InterPro" id="IPR002156">
    <property type="entry name" value="RNaseH_domain"/>
</dbReference>
<accession>A0A843WTI6</accession>
<dbReference type="InterPro" id="IPR012337">
    <property type="entry name" value="RNaseH-like_sf"/>
</dbReference>
<gene>
    <name evidence="2" type="ORF">Taro_042686</name>
</gene>
<reference evidence="2" key="1">
    <citation type="submission" date="2017-07" db="EMBL/GenBank/DDBJ databases">
        <title>Taro Niue Genome Assembly and Annotation.</title>
        <authorList>
            <person name="Atibalentja N."/>
            <person name="Keating K."/>
            <person name="Fields C.J."/>
        </authorList>
    </citation>
    <scope>NUCLEOTIDE SEQUENCE</scope>
    <source>
        <strain evidence="2">Niue_2</strain>
        <tissue evidence="2">Leaf</tissue>
    </source>
</reference>
<feature type="domain" description="RNase H type-1" evidence="1">
    <location>
        <begin position="153"/>
        <end position="282"/>
    </location>
</feature>
<dbReference type="Gene3D" id="3.30.420.10">
    <property type="entry name" value="Ribonuclease H-like superfamily/Ribonuclease H"/>
    <property type="match status" value="1"/>
</dbReference>
<dbReference type="PANTHER" id="PTHR47723:SF19">
    <property type="entry name" value="POLYNUCLEOTIDYL TRANSFERASE, RIBONUCLEASE H-LIKE SUPERFAMILY PROTEIN"/>
    <property type="match status" value="1"/>
</dbReference>
<comment type="caution">
    <text evidence="2">The sequence shown here is derived from an EMBL/GenBank/DDBJ whole genome shotgun (WGS) entry which is preliminary data.</text>
</comment>
<dbReference type="InterPro" id="IPR044730">
    <property type="entry name" value="RNase_H-like_dom_plant"/>
</dbReference>
<dbReference type="OrthoDB" id="1166192at2759"/>
<evidence type="ECO:0000259" key="1">
    <source>
        <dbReference type="PROSITE" id="PS50879"/>
    </source>
</evidence>
<sequence length="315" mass="34457">MNATLKAVALRGQTSNIRKLLAFLKSCEDSSGQKVNVSKSCFIISSEAPVANRIHIKALTGFCRQEGALSYLGVPLTAGRTLVSHYKHILNKFIERSCASFFGMGWTGKGVAIGLLGIGYPGRSKKVVWGLEMFGIKPTVKLKVPKLVKWIPPQHGLSLNVDGACKGNPGPYGGGGCVRDLNGDSHLSFAFFYGQGNSMIAEVHALCDGLRLVEHYGLNITSVYSDSLVLIKSFYSDKCPSWKCSWWWRIARSSLHKINIRVVHVYRETNRVAGALASYACERGESSVFKYSSLPPIFKGPVVLDKTSLPSIRLV</sequence>
<dbReference type="GO" id="GO:0004523">
    <property type="term" value="F:RNA-DNA hybrid ribonuclease activity"/>
    <property type="evidence" value="ECO:0007669"/>
    <property type="project" value="InterPro"/>
</dbReference>